<dbReference type="CTD" id="389320"/>
<dbReference type="GeneID" id="102387670"/>
<proteinExistence type="predicted"/>
<dbReference type="OrthoDB" id="9972026at2759"/>
<dbReference type="InterPro" id="IPR027965">
    <property type="entry name" value="SPMIP10"/>
</dbReference>
<dbReference type="AlphaFoldDB" id="A0A1U8D8J6"/>
<reference evidence="2" key="1">
    <citation type="submission" date="2025-08" db="UniProtKB">
        <authorList>
            <consortium name="RefSeq"/>
        </authorList>
    </citation>
    <scope>IDENTIFICATION</scope>
</reference>
<name>A0A1U8D8J6_ALLSI</name>
<dbReference type="RefSeq" id="XP_014374044.1">
    <property type="nucleotide sequence ID" value="XM_014518558.2"/>
</dbReference>
<evidence type="ECO:0000313" key="2">
    <source>
        <dbReference type="RefSeq" id="XP_014374044.1"/>
    </source>
</evidence>
<sequence>MRSLAARHQRLALPLPRPLLFGFSRGDARLRKLVRSPAPTMVGARCLLSKHPCLHPPRPGWALGWQRRLTHCHLPELSRKHGMIPDRYVMPWKGDMKNRHFALKHAKLAGIYSGAVEDSLFLEHRERHCHGEDRKLLWKKISYEMVIQDVPLHCPLSRYQKSAIAHACRRKL</sequence>
<dbReference type="InParanoid" id="A0A1U8D8J6"/>
<organism evidence="1 2">
    <name type="scientific">Alligator sinensis</name>
    <name type="common">Chinese alligator</name>
    <dbReference type="NCBI Taxonomy" id="38654"/>
    <lineage>
        <taxon>Eukaryota</taxon>
        <taxon>Metazoa</taxon>
        <taxon>Chordata</taxon>
        <taxon>Craniata</taxon>
        <taxon>Vertebrata</taxon>
        <taxon>Euteleostomi</taxon>
        <taxon>Archelosauria</taxon>
        <taxon>Archosauria</taxon>
        <taxon>Crocodylia</taxon>
        <taxon>Alligatoridae</taxon>
        <taxon>Alligatorinae</taxon>
        <taxon>Alligator</taxon>
    </lineage>
</organism>
<dbReference type="PANTHER" id="PTHR35247:SF1">
    <property type="entry name" value="TESTIS-EXPRESSED PROTEIN 43"/>
    <property type="match status" value="1"/>
</dbReference>
<dbReference type="PANTHER" id="PTHR35247">
    <property type="entry name" value="TESTIS-EXPRESSED PROTEIN 43"/>
    <property type="match status" value="1"/>
</dbReference>
<keyword evidence="1" id="KW-1185">Reference proteome</keyword>
<evidence type="ECO:0000313" key="1">
    <source>
        <dbReference type="Proteomes" id="UP000189705"/>
    </source>
</evidence>
<accession>A0A1U8D8J6</accession>
<protein>
    <submittedName>
        <fullName evidence="2">Testis-expressed protein 43 isoform X1</fullName>
    </submittedName>
</protein>
<dbReference type="Proteomes" id="UP000189705">
    <property type="component" value="Unplaced"/>
</dbReference>
<gene>
    <name evidence="2" type="primary">TEX43</name>
</gene>
<dbReference type="Pfam" id="PF14983">
    <property type="entry name" value="SPMIP10-like"/>
    <property type="match status" value="1"/>
</dbReference>
<dbReference type="STRING" id="38654.A0A1U8D8J6"/>